<dbReference type="AlphaFoldDB" id="A0ABD5M8Y8"/>
<keyword evidence="1" id="KW-1133">Transmembrane helix</keyword>
<organism evidence="2 3">
    <name type="scientific">Halorubrum miltondacostae</name>
    <dbReference type="NCBI Taxonomy" id="3076378"/>
    <lineage>
        <taxon>Archaea</taxon>
        <taxon>Methanobacteriati</taxon>
        <taxon>Methanobacteriota</taxon>
        <taxon>Stenosarchaea group</taxon>
        <taxon>Halobacteria</taxon>
        <taxon>Halobacteriales</taxon>
        <taxon>Haloferacaceae</taxon>
        <taxon>Halorubrum</taxon>
    </lineage>
</organism>
<evidence type="ECO:0000313" key="3">
    <source>
        <dbReference type="Proteomes" id="UP001567572"/>
    </source>
</evidence>
<evidence type="ECO:0000313" key="2">
    <source>
        <dbReference type="EMBL" id="MEZ3165473.1"/>
    </source>
</evidence>
<dbReference type="RefSeq" id="WP_371163498.1">
    <property type="nucleotide sequence ID" value="NZ_JBEDNX010000011.1"/>
</dbReference>
<name>A0ABD5M8Y8_9EURY</name>
<keyword evidence="3" id="KW-1185">Reference proteome</keyword>
<protein>
    <submittedName>
        <fullName evidence="2">Uncharacterized protein</fullName>
    </submittedName>
</protein>
<reference evidence="2 3" key="1">
    <citation type="submission" date="2024-06" db="EMBL/GenBank/DDBJ databases">
        <title>Halorubrum miltondacostae sp. nov., a potential PHA producer isolated from an inland solar saltern in Rio Maior, Portugal.</title>
        <authorList>
            <person name="Albuquerque L."/>
            <person name="Viver T."/>
            <person name="Barroso C."/>
            <person name="Claudino R."/>
            <person name="Galvan M."/>
            <person name="Simoes G."/>
            <person name="Lobo Da Cunha A."/>
            <person name="Egas C."/>
        </authorList>
    </citation>
    <scope>NUCLEOTIDE SEQUENCE [LARGE SCALE GENOMIC DNA]</scope>
    <source>
        <strain evidence="2 3">RMP-11</strain>
    </source>
</reference>
<proteinExistence type="predicted"/>
<keyword evidence="1" id="KW-0812">Transmembrane</keyword>
<accession>A0ABD5M8Y8</accession>
<feature type="transmembrane region" description="Helical" evidence="1">
    <location>
        <begin position="81"/>
        <end position="99"/>
    </location>
</feature>
<gene>
    <name evidence="2" type="ORF">ABNG04_16670</name>
</gene>
<keyword evidence="1" id="KW-0472">Membrane</keyword>
<dbReference type="EMBL" id="JBEDNY010000008">
    <property type="protein sequence ID" value="MEZ3165473.1"/>
    <property type="molecule type" value="Genomic_DNA"/>
</dbReference>
<feature type="transmembrane region" description="Helical" evidence="1">
    <location>
        <begin position="20"/>
        <end position="41"/>
    </location>
</feature>
<feature type="transmembrane region" description="Helical" evidence="1">
    <location>
        <begin position="47"/>
        <end position="69"/>
    </location>
</feature>
<comment type="caution">
    <text evidence="2">The sequence shown here is derived from an EMBL/GenBank/DDBJ whole genome shotgun (WGS) entry which is preliminary data.</text>
</comment>
<evidence type="ECO:0000256" key="1">
    <source>
        <dbReference type="SAM" id="Phobius"/>
    </source>
</evidence>
<sequence>MTSKSTRRSRGGTPDNASVLGGTAIVFGAAVSLSGLLLYQASASGGSHIAAVGLLFVFAGVFAVDRVGGRTGLSAGTRRRVALGLAALAAALGLAFFAVDYPGFSAAVAVASPSRYQGSDKCYRPGQTQSAV</sequence>
<dbReference type="Proteomes" id="UP001567572">
    <property type="component" value="Unassembled WGS sequence"/>
</dbReference>